<evidence type="ECO:0000256" key="6">
    <source>
        <dbReference type="PROSITE-ProRule" id="PRU00169"/>
    </source>
</evidence>
<dbReference type="InterPro" id="IPR011006">
    <property type="entry name" value="CheY-like_superfamily"/>
</dbReference>
<gene>
    <name evidence="8" type="ordered locus">CLDAP_26640</name>
</gene>
<dbReference type="eggNOG" id="COG0745">
    <property type="taxonomic scope" value="Bacteria"/>
</dbReference>
<name>I0I616_CALAS</name>
<dbReference type="PANTHER" id="PTHR48111">
    <property type="entry name" value="REGULATOR OF RPOS"/>
    <property type="match status" value="1"/>
</dbReference>
<evidence type="ECO:0000256" key="3">
    <source>
        <dbReference type="ARBA" id="ARBA00023015"/>
    </source>
</evidence>
<keyword evidence="9" id="KW-1185">Reference proteome</keyword>
<sequence>MGNRILLFDDDYESMQPLVEVLHEQGYEVVISAAQEIPRRLSQERFDLLIVDTMIHPYSPGKDDRSVVHNVHYPGVNWQATGEEFLRRLRCGEYEDSNGAGTRRTVPVVVLSATADSDKDYEAQAVFEKPFDLEEVIEKIRVLTRG</sequence>
<dbReference type="PANTHER" id="PTHR48111:SF1">
    <property type="entry name" value="TWO-COMPONENT RESPONSE REGULATOR ORR33"/>
    <property type="match status" value="1"/>
</dbReference>
<evidence type="ECO:0000256" key="1">
    <source>
        <dbReference type="ARBA" id="ARBA00022553"/>
    </source>
</evidence>
<dbReference type="OrthoDB" id="677887at2"/>
<evidence type="ECO:0000259" key="7">
    <source>
        <dbReference type="PROSITE" id="PS50110"/>
    </source>
</evidence>
<reference evidence="8 9" key="1">
    <citation type="submission" date="2012-02" db="EMBL/GenBank/DDBJ databases">
        <title>Complete genome sequence of Caldilinea aerophila DSM 14535 (= NBRC 102666).</title>
        <authorList>
            <person name="Oguchi A."/>
            <person name="Hosoyama A."/>
            <person name="Sekine M."/>
            <person name="Fukai R."/>
            <person name="Kato Y."/>
            <person name="Nakamura S."/>
            <person name="Hanada S."/>
            <person name="Yamazaki S."/>
            <person name="Fujita N."/>
        </authorList>
    </citation>
    <scope>NUCLEOTIDE SEQUENCE [LARGE SCALE GENOMIC DNA]</scope>
    <source>
        <strain evidence="9">DSM 14535 / JCM 11387 / NBRC 104270 / STL-6-O1</strain>
    </source>
</reference>
<organism evidence="8 9">
    <name type="scientific">Caldilinea aerophila (strain DSM 14535 / JCM 11387 / NBRC 104270 / STL-6-O1)</name>
    <dbReference type="NCBI Taxonomy" id="926550"/>
    <lineage>
        <taxon>Bacteria</taxon>
        <taxon>Bacillati</taxon>
        <taxon>Chloroflexota</taxon>
        <taxon>Caldilineae</taxon>
        <taxon>Caldilineales</taxon>
        <taxon>Caldilineaceae</taxon>
        <taxon>Caldilinea</taxon>
    </lineage>
</organism>
<dbReference type="STRING" id="926550.CLDAP_26640"/>
<dbReference type="SUPFAM" id="SSF52172">
    <property type="entry name" value="CheY-like"/>
    <property type="match status" value="1"/>
</dbReference>
<dbReference type="Gene3D" id="3.40.50.2300">
    <property type="match status" value="1"/>
</dbReference>
<dbReference type="GO" id="GO:0000976">
    <property type="term" value="F:transcription cis-regulatory region binding"/>
    <property type="evidence" value="ECO:0007669"/>
    <property type="project" value="TreeGrafter"/>
</dbReference>
<dbReference type="KEGG" id="cap:CLDAP_26640"/>
<dbReference type="RefSeq" id="WP_014433933.1">
    <property type="nucleotide sequence ID" value="NC_017079.1"/>
</dbReference>
<proteinExistence type="predicted"/>
<dbReference type="GO" id="GO:0000156">
    <property type="term" value="F:phosphorelay response regulator activity"/>
    <property type="evidence" value="ECO:0007669"/>
    <property type="project" value="TreeGrafter"/>
</dbReference>
<dbReference type="PROSITE" id="PS50110">
    <property type="entry name" value="RESPONSE_REGULATORY"/>
    <property type="match status" value="1"/>
</dbReference>
<evidence type="ECO:0000313" key="9">
    <source>
        <dbReference type="Proteomes" id="UP000007880"/>
    </source>
</evidence>
<feature type="domain" description="Response regulatory" evidence="7">
    <location>
        <begin position="4"/>
        <end position="144"/>
    </location>
</feature>
<keyword evidence="1 6" id="KW-0597">Phosphoprotein</keyword>
<feature type="modified residue" description="4-aspartylphosphate" evidence="6">
    <location>
        <position position="52"/>
    </location>
</feature>
<keyword evidence="2" id="KW-0902">Two-component regulatory system</keyword>
<keyword evidence="3" id="KW-0805">Transcription regulation</keyword>
<dbReference type="Proteomes" id="UP000007880">
    <property type="component" value="Chromosome"/>
</dbReference>
<dbReference type="AlphaFoldDB" id="I0I616"/>
<dbReference type="SMART" id="SM00448">
    <property type="entry name" value="REC"/>
    <property type="match status" value="1"/>
</dbReference>
<dbReference type="GO" id="GO:0032993">
    <property type="term" value="C:protein-DNA complex"/>
    <property type="evidence" value="ECO:0007669"/>
    <property type="project" value="TreeGrafter"/>
</dbReference>
<dbReference type="HOGENOM" id="CLU_1773942_0_0_0"/>
<dbReference type="InterPro" id="IPR001789">
    <property type="entry name" value="Sig_transdc_resp-reg_receiver"/>
</dbReference>
<evidence type="ECO:0000256" key="5">
    <source>
        <dbReference type="ARBA" id="ARBA00023163"/>
    </source>
</evidence>
<dbReference type="EMBL" id="AP012337">
    <property type="protein sequence ID" value="BAM00704.1"/>
    <property type="molecule type" value="Genomic_DNA"/>
</dbReference>
<evidence type="ECO:0000256" key="2">
    <source>
        <dbReference type="ARBA" id="ARBA00023012"/>
    </source>
</evidence>
<accession>I0I616</accession>
<dbReference type="GO" id="GO:0006355">
    <property type="term" value="P:regulation of DNA-templated transcription"/>
    <property type="evidence" value="ECO:0007669"/>
    <property type="project" value="TreeGrafter"/>
</dbReference>
<protein>
    <submittedName>
        <fullName evidence="8">Putative two-component hybrid sensor and regulator</fullName>
    </submittedName>
</protein>
<keyword evidence="5" id="KW-0804">Transcription</keyword>
<dbReference type="GO" id="GO:0005829">
    <property type="term" value="C:cytosol"/>
    <property type="evidence" value="ECO:0007669"/>
    <property type="project" value="TreeGrafter"/>
</dbReference>
<keyword evidence="4" id="KW-0238">DNA-binding</keyword>
<dbReference type="InterPro" id="IPR039420">
    <property type="entry name" value="WalR-like"/>
</dbReference>
<evidence type="ECO:0000256" key="4">
    <source>
        <dbReference type="ARBA" id="ARBA00023125"/>
    </source>
</evidence>
<evidence type="ECO:0000313" key="8">
    <source>
        <dbReference type="EMBL" id="BAM00704.1"/>
    </source>
</evidence>